<dbReference type="CDD" id="cd18579">
    <property type="entry name" value="ABC_6TM_ABCC_D1"/>
    <property type="match status" value="3"/>
</dbReference>
<feature type="region of interest" description="Disordered" evidence="13">
    <location>
        <begin position="2244"/>
        <end position="2264"/>
    </location>
</feature>
<evidence type="ECO:0000256" key="10">
    <source>
        <dbReference type="ARBA" id="ARBA00022989"/>
    </source>
</evidence>
<keyword evidence="18" id="KW-1185">Reference proteome</keyword>
<keyword evidence="4" id="KW-0813">Transport</keyword>
<dbReference type="Gene3D" id="1.20.1560.10">
    <property type="entry name" value="ABC transporter type 1, transmembrane domain"/>
    <property type="match status" value="5"/>
</dbReference>
<feature type="transmembrane region" description="Helical" evidence="14">
    <location>
        <begin position="783"/>
        <end position="800"/>
    </location>
</feature>
<feature type="domain" description="ABC transmembrane type-1" evidence="16">
    <location>
        <begin position="1285"/>
        <end position="1415"/>
    </location>
</feature>
<reference evidence="17 18" key="1">
    <citation type="submission" date="2017-07" db="EMBL/GenBank/DDBJ databases">
        <title>An improved, manually edited Actinidia chinensis var. chinensis (kiwifruit) genome highlights the challenges associated with draft genomes and gene prediction in plants.</title>
        <authorList>
            <person name="Pilkington S."/>
            <person name="Crowhurst R."/>
            <person name="Hilario E."/>
            <person name="Nardozza S."/>
            <person name="Fraser L."/>
            <person name="Peng Y."/>
            <person name="Gunaseelan K."/>
            <person name="Simpson R."/>
            <person name="Tahir J."/>
            <person name="Deroles S."/>
            <person name="Templeton K."/>
            <person name="Luo Z."/>
            <person name="Davy M."/>
            <person name="Cheng C."/>
            <person name="Mcneilage M."/>
            <person name="Scaglione D."/>
            <person name="Liu Y."/>
            <person name="Zhang Q."/>
            <person name="Datson P."/>
            <person name="De Silva N."/>
            <person name="Gardiner S."/>
            <person name="Bassett H."/>
            <person name="Chagne D."/>
            <person name="Mccallum J."/>
            <person name="Dzierzon H."/>
            <person name="Deng C."/>
            <person name="Wang Y.-Y."/>
            <person name="Barron N."/>
            <person name="Manako K."/>
            <person name="Bowen J."/>
            <person name="Foster T."/>
            <person name="Erridge Z."/>
            <person name="Tiffin H."/>
            <person name="Waite C."/>
            <person name="Davies K."/>
            <person name="Grierson E."/>
            <person name="Laing W."/>
            <person name="Kirk R."/>
            <person name="Chen X."/>
            <person name="Wood M."/>
            <person name="Montefiori M."/>
            <person name="Brummell D."/>
            <person name="Schwinn K."/>
            <person name="Catanach A."/>
            <person name="Fullerton C."/>
            <person name="Li D."/>
            <person name="Meiyalaghan S."/>
            <person name="Nieuwenhuizen N."/>
            <person name="Read N."/>
            <person name="Prakash R."/>
            <person name="Hunter D."/>
            <person name="Zhang H."/>
            <person name="Mckenzie M."/>
            <person name="Knabel M."/>
            <person name="Harris A."/>
            <person name="Allan A."/>
            <person name="Chen A."/>
            <person name="Janssen B."/>
            <person name="Plunkett B."/>
            <person name="Dwamena C."/>
            <person name="Voogd C."/>
            <person name="Leif D."/>
            <person name="Lafferty D."/>
            <person name="Souleyre E."/>
            <person name="Varkonyi-Gasic E."/>
            <person name="Gambi F."/>
            <person name="Hanley J."/>
            <person name="Yao J.-L."/>
            <person name="Cheung J."/>
            <person name="David K."/>
            <person name="Warren B."/>
            <person name="Marsh K."/>
            <person name="Snowden K."/>
            <person name="Lin-Wang K."/>
            <person name="Brian L."/>
            <person name="Martinez-Sanchez M."/>
            <person name="Wang M."/>
            <person name="Ileperuma N."/>
            <person name="Macnee N."/>
            <person name="Campin R."/>
            <person name="Mcatee P."/>
            <person name="Drummond R."/>
            <person name="Espley R."/>
            <person name="Ireland H."/>
            <person name="Wu R."/>
            <person name="Atkinson R."/>
            <person name="Karunairetnam S."/>
            <person name="Bulley S."/>
            <person name="Chunkath S."/>
            <person name="Hanley Z."/>
            <person name="Storey R."/>
            <person name="Thrimawithana A."/>
            <person name="Thomson S."/>
            <person name="David C."/>
            <person name="Testolin R."/>
        </authorList>
    </citation>
    <scope>NUCLEOTIDE SEQUENCE [LARGE SCALE GENOMIC DNA]</scope>
    <source>
        <strain evidence="18">cv. Red5</strain>
        <tissue evidence="17">Young leaf</tissue>
    </source>
</reference>
<evidence type="ECO:0000313" key="18">
    <source>
        <dbReference type="Proteomes" id="UP000241394"/>
    </source>
</evidence>
<feature type="transmembrane region" description="Helical" evidence="14">
    <location>
        <begin position="806"/>
        <end position="823"/>
    </location>
</feature>
<feature type="domain" description="ABC transporter" evidence="15">
    <location>
        <begin position="1989"/>
        <end position="2212"/>
    </location>
</feature>
<dbReference type="GO" id="GO:0005524">
    <property type="term" value="F:ATP binding"/>
    <property type="evidence" value="ECO:0007669"/>
    <property type="project" value="UniProtKB-KW"/>
</dbReference>
<dbReference type="Gene3D" id="3.40.50.300">
    <property type="entry name" value="P-loop containing nucleotide triphosphate hydrolases"/>
    <property type="match status" value="3"/>
</dbReference>
<feature type="transmembrane region" description="Helical" evidence="14">
    <location>
        <begin position="2523"/>
        <end position="2543"/>
    </location>
</feature>
<dbReference type="EC" id="7.6.2.2" evidence="3"/>
<keyword evidence="8" id="KW-0067">ATP-binding</keyword>
<dbReference type="InterPro" id="IPR011527">
    <property type="entry name" value="ABC1_TM_dom"/>
</dbReference>
<feature type="transmembrane region" description="Helical" evidence="14">
    <location>
        <begin position="160"/>
        <end position="179"/>
    </location>
</feature>
<feature type="domain" description="ABC transporter" evidence="15">
    <location>
        <begin position="979"/>
        <end position="1202"/>
    </location>
</feature>
<feature type="transmembrane region" description="Helical" evidence="14">
    <location>
        <begin position="1548"/>
        <end position="1565"/>
    </location>
</feature>
<evidence type="ECO:0000256" key="1">
    <source>
        <dbReference type="ARBA" id="ARBA00004141"/>
    </source>
</evidence>
<feature type="transmembrane region" description="Helical" evidence="14">
    <location>
        <begin position="890"/>
        <end position="912"/>
    </location>
</feature>
<evidence type="ECO:0000256" key="6">
    <source>
        <dbReference type="ARBA" id="ARBA00022737"/>
    </source>
</evidence>
<feature type="transmembrane region" description="Helical" evidence="14">
    <location>
        <begin position="2290"/>
        <end position="2312"/>
    </location>
</feature>
<dbReference type="GO" id="GO:0008559">
    <property type="term" value="F:ABC-type xenobiotic transporter activity"/>
    <property type="evidence" value="ECO:0007669"/>
    <property type="project" value="UniProtKB-EC"/>
</dbReference>
<evidence type="ECO:0000256" key="11">
    <source>
        <dbReference type="ARBA" id="ARBA00023136"/>
    </source>
</evidence>
<feature type="transmembrane region" description="Helical" evidence="14">
    <location>
        <begin position="1712"/>
        <end position="1729"/>
    </location>
</feature>
<feature type="transmembrane region" description="Helical" evidence="14">
    <location>
        <begin position="1393"/>
        <end position="1421"/>
    </location>
</feature>
<dbReference type="SUPFAM" id="SSF90123">
    <property type="entry name" value="ABC transporter transmembrane region"/>
    <property type="match status" value="5"/>
</dbReference>
<feature type="transmembrane region" description="Helical" evidence="14">
    <location>
        <begin position="2403"/>
        <end position="2423"/>
    </location>
</feature>
<dbReference type="Proteomes" id="UP000241394">
    <property type="component" value="Chromosome LG17"/>
</dbReference>
<comment type="catalytic activity">
    <reaction evidence="12">
        <text>ATP + H2O + xenobioticSide 1 = ADP + phosphate + xenobioticSide 2.</text>
        <dbReference type="EC" id="7.6.2.2"/>
    </reaction>
</comment>
<dbReference type="CDD" id="cd18580">
    <property type="entry name" value="ABC_6TM_ABCC_D2"/>
    <property type="match status" value="1"/>
</dbReference>
<feature type="transmembrane region" description="Helical" evidence="14">
    <location>
        <begin position="1323"/>
        <end position="1344"/>
    </location>
</feature>
<reference evidence="18" key="2">
    <citation type="journal article" date="2018" name="BMC Genomics">
        <title>A manually annotated Actinidia chinensis var. chinensis (kiwifruit) genome highlights the challenges associated with draft genomes and gene prediction in plants.</title>
        <authorList>
            <person name="Pilkington S.M."/>
            <person name="Crowhurst R."/>
            <person name="Hilario E."/>
            <person name="Nardozza S."/>
            <person name="Fraser L."/>
            <person name="Peng Y."/>
            <person name="Gunaseelan K."/>
            <person name="Simpson R."/>
            <person name="Tahir J."/>
            <person name="Deroles S.C."/>
            <person name="Templeton K."/>
            <person name="Luo Z."/>
            <person name="Davy M."/>
            <person name="Cheng C."/>
            <person name="McNeilage M."/>
            <person name="Scaglione D."/>
            <person name="Liu Y."/>
            <person name="Zhang Q."/>
            <person name="Datson P."/>
            <person name="De Silva N."/>
            <person name="Gardiner S.E."/>
            <person name="Bassett H."/>
            <person name="Chagne D."/>
            <person name="McCallum J."/>
            <person name="Dzierzon H."/>
            <person name="Deng C."/>
            <person name="Wang Y.Y."/>
            <person name="Barron L."/>
            <person name="Manako K."/>
            <person name="Bowen J."/>
            <person name="Foster T.M."/>
            <person name="Erridge Z.A."/>
            <person name="Tiffin H."/>
            <person name="Waite C.N."/>
            <person name="Davies K.M."/>
            <person name="Grierson E.P."/>
            <person name="Laing W.A."/>
            <person name="Kirk R."/>
            <person name="Chen X."/>
            <person name="Wood M."/>
            <person name="Montefiori M."/>
            <person name="Brummell D.A."/>
            <person name="Schwinn K.E."/>
            <person name="Catanach A."/>
            <person name="Fullerton C."/>
            <person name="Li D."/>
            <person name="Meiyalaghan S."/>
            <person name="Nieuwenhuizen N."/>
            <person name="Read N."/>
            <person name="Prakash R."/>
            <person name="Hunter D."/>
            <person name="Zhang H."/>
            <person name="McKenzie M."/>
            <person name="Knabel M."/>
            <person name="Harris A."/>
            <person name="Allan A.C."/>
            <person name="Gleave A."/>
            <person name="Chen A."/>
            <person name="Janssen B.J."/>
            <person name="Plunkett B."/>
            <person name="Ampomah-Dwamena C."/>
            <person name="Voogd C."/>
            <person name="Leif D."/>
            <person name="Lafferty D."/>
            <person name="Souleyre E.J.F."/>
            <person name="Varkonyi-Gasic E."/>
            <person name="Gambi F."/>
            <person name="Hanley J."/>
            <person name="Yao J.L."/>
            <person name="Cheung J."/>
            <person name="David K.M."/>
            <person name="Warren B."/>
            <person name="Marsh K."/>
            <person name="Snowden K.C."/>
            <person name="Lin-Wang K."/>
            <person name="Brian L."/>
            <person name="Martinez-Sanchez M."/>
            <person name="Wang M."/>
            <person name="Ileperuma N."/>
            <person name="Macnee N."/>
            <person name="Campin R."/>
            <person name="McAtee P."/>
            <person name="Drummond R.S.M."/>
            <person name="Espley R.V."/>
            <person name="Ireland H.S."/>
            <person name="Wu R."/>
            <person name="Atkinson R.G."/>
            <person name="Karunairetnam S."/>
            <person name="Bulley S."/>
            <person name="Chunkath S."/>
            <person name="Hanley Z."/>
            <person name="Storey R."/>
            <person name="Thrimawithana A.H."/>
            <person name="Thomson S."/>
            <person name="David C."/>
            <person name="Testolin R."/>
            <person name="Huang H."/>
            <person name="Hellens R.P."/>
            <person name="Schaffer R.J."/>
        </authorList>
    </citation>
    <scope>NUCLEOTIDE SEQUENCE [LARGE SCALE GENOMIC DNA]</scope>
    <source>
        <strain evidence="18">cv. Red5</strain>
    </source>
</reference>
<feature type="transmembrane region" description="Helical" evidence="14">
    <location>
        <begin position="538"/>
        <end position="555"/>
    </location>
</feature>
<feature type="domain" description="ABC transmembrane type-1" evidence="16">
    <location>
        <begin position="1675"/>
        <end position="1955"/>
    </location>
</feature>
<evidence type="ECO:0000256" key="9">
    <source>
        <dbReference type="ARBA" id="ARBA00022967"/>
    </source>
</evidence>
<feature type="transmembrane region" description="Helical" evidence="14">
    <location>
        <begin position="1479"/>
        <end position="1497"/>
    </location>
</feature>
<dbReference type="FunCoup" id="A0A2R6QDM1">
    <property type="interactions" value="167"/>
</dbReference>
<feature type="transmembrane region" description="Helical" evidence="14">
    <location>
        <begin position="44"/>
        <end position="63"/>
    </location>
</feature>
<evidence type="ECO:0000256" key="8">
    <source>
        <dbReference type="ARBA" id="ARBA00022840"/>
    </source>
</evidence>
<dbReference type="InParanoid" id="A0A2R6QDM1"/>
<evidence type="ECO:0000256" key="4">
    <source>
        <dbReference type="ARBA" id="ARBA00022448"/>
    </source>
</evidence>
<dbReference type="FunFam" id="1.20.1560.10:FF:000002">
    <property type="entry name" value="ABC transporter C family member 5"/>
    <property type="match status" value="1"/>
</dbReference>
<dbReference type="PANTHER" id="PTHR24223">
    <property type="entry name" value="ATP-BINDING CASSETTE SUB-FAMILY C"/>
    <property type="match status" value="1"/>
</dbReference>
<feature type="domain" description="ABC transmembrane type-1" evidence="16">
    <location>
        <begin position="2295"/>
        <end position="2575"/>
    </location>
</feature>
<feature type="domain" description="ABC transmembrane type-1" evidence="16">
    <location>
        <begin position="326"/>
        <end position="507"/>
    </location>
</feature>
<evidence type="ECO:0000259" key="16">
    <source>
        <dbReference type="PROSITE" id="PS50929"/>
    </source>
</evidence>
<name>A0A2R6QDM1_ACTCC</name>
<dbReference type="OMA" id="VFELNWP"/>
<feature type="region of interest" description="Disordered" evidence="13">
    <location>
        <begin position="1234"/>
        <end position="1255"/>
    </location>
</feature>
<feature type="transmembrane region" description="Helical" evidence="14">
    <location>
        <begin position="702"/>
        <end position="719"/>
    </location>
</feature>
<dbReference type="EMBL" id="NKQK01000017">
    <property type="protein sequence ID" value="PSS06220.1"/>
    <property type="molecule type" value="Genomic_DNA"/>
</dbReference>
<keyword evidence="9" id="KW-1278">Translocase</keyword>
<feature type="transmembrane region" description="Helical" evidence="14">
    <location>
        <begin position="444"/>
        <end position="461"/>
    </location>
</feature>
<feature type="transmembrane region" description="Helical" evidence="14">
    <location>
        <begin position="1669"/>
        <end position="1692"/>
    </location>
</feature>
<feature type="transmembrane region" description="Helical" evidence="14">
    <location>
        <begin position="199"/>
        <end position="216"/>
    </location>
</feature>
<keyword evidence="10 14" id="KW-1133">Transmembrane helix</keyword>
<protein>
    <recommendedName>
        <fullName evidence="3">ABC-type xenobiotic transporter</fullName>
        <ecNumber evidence="3">7.6.2.2</ecNumber>
    </recommendedName>
</protein>
<evidence type="ECO:0000256" key="3">
    <source>
        <dbReference type="ARBA" id="ARBA00012191"/>
    </source>
</evidence>
<keyword evidence="5 14" id="KW-0812">Transmembrane</keyword>
<feature type="transmembrane region" description="Helical" evidence="14">
    <location>
        <begin position="1509"/>
        <end position="1528"/>
    </location>
</feature>
<dbReference type="PROSITE" id="PS50893">
    <property type="entry name" value="ABC_TRANSPORTER_2"/>
    <property type="match status" value="3"/>
</dbReference>
<feature type="transmembrane region" description="Helical" evidence="14">
    <location>
        <begin position="659"/>
        <end position="682"/>
    </location>
</feature>
<dbReference type="FunFam" id="1.20.1560.10:FF:000003">
    <property type="entry name" value="ABC transporter C family member 10"/>
    <property type="match status" value="3"/>
</dbReference>
<feature type="transmembrane region" description="Helical" evidence="14">
    <location>
        <begin position="320"/>
        <end position="343"/>
    </location>
</feature>
<dbReference type="InterPro" id="IPR027417">
    <property type="entry name" value="P-loop_NTPase"/>
</dbReference>
<feature type="compositionally biased region" description="Basic and acidic residues" evidence="13">
    <location>
        <begin position="2248"/>
        <end position="2264"/>
    </location>
</feature>
<comment type="caution">
    <text evidence="17">The sequence shown here is derived from an EMBL/GenBank/DDBJ whole genome shotgun (WGS) entry which is preliminary data.</text>
</comment>
<dbReference type="OrthoDB" id="6500128at2759"/>
<dbReference type="PROSITE" id="PS50929">
    <property type="entry name" value="ABC_TM1F"/>
    <property type="match status" value="5"/>
</dbReference>
<evidence type="ECO:0000259" key="15">
    <source>
        <dbReference type="PROSITE" id="PS50893"/>
    </source>
</evidence>
<feature type="domain" description="ABC transporter" evidence="15">
    <location>
        <begin position="2612"/>
        <end position="2846"/>
    </location>
</feature>
<dbReference type="Pfam" id="PF00664">
    <property type="entry name" value="ABC_membrane"/>
    <property type="match status" value="5"/>
</dbReference>
<dbReference type="Gramene" id="PSS06220">
    <property type="protein sequence ID" value="PSS06220"/>
    <property type="gene ID" value="CEY00_Acc19654"/>
</dbReference>
<feature type="domain" description="ABC transmembrane type-1" evidence="16">
    <location>
        <begin position="665"/>
        <end position="945"/>
    </location>
</feature>
<dbReference type="InterPro" id="IPR036640">
    <property type="entry name" value="ABC1_TM_sf"/>
</dbReference>
<dbReference type="FunFam" id="3.40.50.300:FF:000169">
    <property type="entry name" value="ABC transporter C family member 3"/>
    <property type="match status" value="1"/>
</dbReference>
<dbReference type="PANTHER" id="PTHR24223:SF362">
    <property type="entry name" value="ABC TRANSPORTER C FAMILY MEMBER 4"/>
    <property type="match status" value="1"/>
</dbReference>
<dbReference type="InterPro" id="IPR003439">
    <property type="entry name" value="ABC_transporter-like_ATP-bd"/>
</dbReference>
<feature type="compositionally biased region" description="Basic and acidic residues" evidence="13">
    <location>
        <begin position="1238"/>
        <end position="1255"/>
    </location>
</feature>
<feature type="transmembrane region" description="Helical" evidence="14">
    <location>
        <begin position="2555"/>
        <end position="2573"/>
    </location>
</feature>
<feature type="transmembrane region" description="Helical" evidence="14">
    <location>
        <begin position="2333"/>
        <end position="2354"/>
    </location>
</feature>
<evidence type="ECO:0000256" key="5">
    <source>
        <dbReference type="ARBA" id="ARBA00022692"/>
    </source>
</evidence>
<organism evidence="17 18">
    <name type="scientific">Actinidia chinensis var. chinensis</name>
    <name type="common">Chinese soft-hair kiwi</name>
    <dbReference type="NCBI Taxonomy" id="1590841"/>
    <lineage>
        <taxon>Eukaryota</taxon>
        <taxon>Viridiplantae</taxon>
        <taxon>Streptophyta</taxon>
        <taxon>Embryophyta</taxon>
        <taxon>Tracheophyta</taxon>
        <taxon>Spermatophyta</taxon>
        <taxon>Magnoliopsida</taxon>
        <taxon>eudicotyledons</taxon>
        <taxon>Gunneridae</taxon>
        <taxon>Pentapetalae</taxon>
        <taxon>asterids</taxon>
        <taxon>Ericales</taxon>
        <taxon>Actinidiaceae</taxon>
        <taxon>Actinidia</taxon>
    </lineage>
</organism>
<evidence type="ECO:0000256" key="12">
    <source>
        <dbReference type="ARBA" id="ARBA00034018"/>
    </source>
</evidence>
<feature type="transmembrane region" description="Helical" evidence="14">
    <location>
        <begin position="467"/>
        <end position="484"/>
    </location>
</feature>
<evidence type="ECO:0000256" key="2">
    <source>
        <dbReference type="ARBA" id="ARBA00009726"/>
    </source>
</evidence>
<comment type="similarity">
    <text evidence="2">Belongs to the ABC transporter superfamily. ABCC family. Conjugate transporter (TC 3.A.1.208) subfamily.</text>
</comment>
<dbReference type="CDD" id="cd03244">
    <property type="entry name" value="ABCC_MRP_domain2"/>
    <property type="match status" value="1"/>
</dbReference>
<dbReference type="InterPro" id="IPR050173">
    <property type="entry name" value="ABC_transporter_C-like"/>
</dbReference>
<accession>A0A2R6QDM1</accession>
<dbReference type="SUPFAM" id="SSF52540">
    <property type="entry name" value="P-loop containing nucleoside triphosphate hydrolases"/>
    <property type="match status" value="3"/>
</dbReference>
<dbReference type="SMART" id="SM00382">
    <property type="entry name" value="AAA"/>
    <property type="match status" value="3"/>
</dbReference>
<proteinExistence type="inferred from homology"/>
<feature type="transmembrane region" description="Helical" evidence="14">
    <location>
        <begin position="1442"/>
        <end position="1467"/>
    </location>
</feature>
<feature type="transmembrane region" description="Helical" evidence="14">
    <location>
        <begin position="130"/>
        <end position="148"/>
    </location>
</feature>
<evidence type="ECO:0000256" key="7">
    <source>
        <dbReference type="ARBA" id="ARBA00022741"/>
    </source>
</evidence>
<keyword evidence="7" id="KW-0547">Nucleotide-binding</keyword>
<dbReference type="STRING" id="1590841.A0A2R6QDM1"/>
<dbReference type="FunFam" id="3.40.50.300:FF:001048">
    <property type="entry name" value="ABC transporter C family member 4"/>
    <property type="match status" value="2"/>
</dbReference>
<sequence>MSASVSWITSFSCSSSVVQSSNDTAISSIFQWLRFIFLSPCPQRALLSSVDLLFLLALLVFAIQKLYSRFVSLGPEINKPLIGNDRVVLRSNLWFKLTLIITILLASSYTVLCILAFGGSTQLQEKLVDGLFWLIQAITHAVIAILIAHEKRFRAVTHPLWLRIYWVASFVILSLFTVSGSIRSVSLDEPDPVLRLDDVVSFIAFPVSILFLIVAIRGSTGITSIRESDSVMDEEDKLYEPLLDKSNITGFAKASIISKAFLLWMNPLLSKGYKSPLTADDIPTLSPEHRAERMSEVFELNWPKPHEKSKHPVRTALLRCFWKQIAFTAFLAIVKTCVMYVGPVLIQDFVDFTSGKRSSPYEGYYLVATLLIAKFVEVLAGHQFNFNSQKLGMLIRSTLITSLYKKGLRMSCSARQAHGVGQIVNYMAVDTQQLSDMMLQLHSIWLMPLQIAVALVLLYRYLGAATITALVGILAVLLFVLMGARRNNRFQHNVMKNRDSRMKATNEHPGTYICNDLSGSIRSISLDEPDPVLRMDDVISFIAFPVSILYLIVAIRGSTGITSRRESDSVMDEKDKLYEPLLDKSNITGFAKASIISKAFLLWMNPLLSKGYKSPLKADDIPTLSPEHRAERMSEVFELNWPKPPEKSKHPVRTALLRCFWKQIAFTAFLAIVKTCVTYVGPVLIQDFIDFTSGKRSSPYEGYYLVATLLIAKFVEVLAGHQFNFNSQKLGMLIRSTLITSLYKKGLRMSCSARQAHGVGQIVNYMAVDTQQLSDMMLQLHSIWLMPLQIAVALVLLYRYLGAATITALVGILAVLLFVLMGARRNNRFQHNVMKNRDSRMKATNEVLNYMRVIKFQAWEEHFNKRIQSFRESEFGWLAKFMYSISGNIIVMWSTPVLISAMTFGTAILLGVPLDAGTVFTTTTIFRILQDPIRTFPQSMISISQAMISLARLDKFMTSKELVDKSVERDEGCGGSTAVEVKDGTFSWDDEGEEQVVKNLNFEIKKGELAVIVGTVGSGKSSFLSAILGEMHKISGKVKVCGSTAYVAQTSWIQNGTIQENIVFGLPMDREKYREAIRVCCLEKDLEMMEYGDQTEIGERGINLSGGQKQRIQLARAVYQDCDIYLLDDVFSAVDAHTGSEIFKECVRGALKEKTILLVTHQVDFLHNVDLILVMRNGMVVQSGKYNDILESGMDFKALVTAHETSMELVEVETSVPNENSPKQAKLSRAFSDYGEVNGKDNSVERSNSDRGTSKLIKEEERETGKVSLHVYKQYCTEAFGWWGVVMVLMISLLWQSSLMASDYWLAYETSEERAMSFNPSQFIIIYSIIAAVSIVLITIRALFTTALGLKTAQNFFRQILRSILHAPMSFFDTTPSGRILSRASTDQTNIDIFLPFFLSITVSMYITVLSIMIITCQFVSLGPEINKPLIGNDRVVLRSNLWFKLTLIITILLASSYTVLCILAFGGSTQLQEKLVDGLFWLIQAITHAVIAILIAHEKRFRAVTHPLWLRIYWVASFVILSLFTVSGSIRSVSLDEPDPVLRLDDVVSFIAFPVSILFLIVAIRGSTGITSIRESDSVMDEEDKLYEPLLDKSNITGFAKASIISKAFLLWMNPLLSKGYKSPLTADDIPTLSPEHRAERMSEVFELNWPKPHEKSKHPVRTALLRCFWKQIAFTAFLAIVKTCVMYVGPVLIQDFVDFTSGKRSSPYEGYYLVATLLIAKFVEVLAGHQFNFNSQKLGMLIRSTLITSLYKKGLRMSCSARQAHGVGQIVNYMAVDTQQLSDMMLQLHSIWLMPLQIAVALVLLYRYLGAATITALVGILAVLLFVLMGARRNNRFQHNVMKNRDSRMKATNEVLNYMRVIKFQAWEEHFNKRIQSFRESEFGWLAKFMYSISGNIIVMWSTPVLISAMTFGTAILLGVPLDAGTVFTTTTIFRILQDPIRTFPQSMISISQAMISLARLDKFMTSKELVDKSVERDEGCGGSTAVEVKDGTFSWDDEGEEQVVKNLNFEIKKGELAAIVGTVGSGKSSFLSAILGEMHKISGKVKVCGSTAYVAQTSWIQNGTIQENIVFGLPMDREKYREAIRVCCLEKDLEMMEYGDQTEIGERGINLSGGQKQRIQLARAVYQDCDIYLLDDVFSAVDAHTGSEIFKECVRGALKEKTILLVTHQVDFLHNVDLILVMRNGMVVQSGKYNDILESGMDFKALVTAHETSMELVEVETSVPNENSPKQAKLSRAFSDYGEVNGKDNSVERSNSDRGTSKLIKEEERETGKVSLHVYKQYCTEAFGWWGVVMVLMISLLWQSSLMASDYWLAYETSEERAMSFNPSQFIIIYSIIAAVSIVLITIRALFTTALGLKTAQNFFRQILRSILHAPMSFFDTTPSGRILSRASTDQTNIDIFLPFFLSITVSMYITVLSIMIITCQYAWPTIFLIIPLAWLNLWYRGYYLATTRELTRLDSITKAPVIHHFSESISGVMTIRCFRKQEMFSQENVKRVNANLRMDFHNNGSNEWMGFRLELIGSFILCISALFLILLPPSIIKPENVGLTLSYGLSLNGVLFWAIYMSCFVENRMVSVERVKQFTNIPSEAEWEKKDSLPPPNWPTHGNVELKDLQVRYRPNTPLVLKGITLNFRGGEKIGVVGRTGSGKSTLIQVFFRLVEPSGGRIIIDGIDISTIGLHDLRSRFGIIPQEPVLFEGTVRSNIDPIGLYSDEDIWKSLERCQLKDVVTGKPGKLDSSVVDNGDNWSVGQRQLLCLGRVMLKHSRVLFMDEATASVDSQTDAVIQKIIREDFAACTIISIAHRIPTVMDCDRVLVIDAGRAREFDKPSHLLERHSLFGALVQEYANRSSGL</sequence>
<dbReference type="PROSITE" id="PS00211">
    <property type="entry name" value="ABC_TRANSPORTER_1"/>
    <property type="match status" value="2"/>
</dbReference>
<feature type="transmembrane region" description="Helical" evidence="14">
    <location>
        <begin position="1816"/>
        <end position="1833"/>
    </location>
</feature>
<evidence type="ECO:0000313" key="17">
    <source>
        <dbReference type="EMBL" id="PSS06220.1"/>
    </source>
</evidence>
<evidence type="ECO:0000256" key="14">
    <source>
        <dbReference type="SAM" id="Phobius"/>
    </source>
</evidence>
<dbReference type="Pfam" id="PF00005">
    <property type="entry name" value="ABC_tran"/>
    <property type="match status" value="3"/>
</dbReference>
<dbReference type="GO" id="GO:0016887">
    <property type="term" value="F:ATP hydrolysis activity"/>
    <property type="evidence" value="ECO:0007669"/>
    <property type="project" value="InterPro"/>
</dbReference>
<dbReference type="CDD" id="cd03250">
    <property type="entry name" value="ABCC_MRP_domain1"/>
    <property type="match status" value="2"/>
</dbReference>
<keyword evidence="11 14" id="KW-0472">Membrane</keyword>
<feature type="transmembrane region" description="Helical" evidence="14">
    <location>
        <begin position="2429"/>
        <end position="2447"/>
    </location>
</feature>
<comment type="subcellular location">
    <subcellularLocation>
        <location evidence="1">Membrane</location>
        <topology evidence="1">Multi-pass membrane protein</topology>
    </subcellularLocation>
</comment>
<keyword evidence="6" id="KW-0677">Repeat</keyword>
<feature type="transmembrane region" description="Helical" evidence="14">
    <location>
        <begin position="1280"/>
        <end position="1302"/>
    </location>
</feature>
<feature type="transmembrane region" description="Helical" evidence="14">
    <location>
        <begin position="1793"/>
        <end position="1810"/>
    </location>
</feature>
<dbReference type="GO" id="GO:0016020">
    <property type="term" value="C:membrane"/>
    <property type="evidence" value="ECO:0007669"/>
    <property type="project" value="UniProtKB-SubCell"/>
</dbReference>
<dbReference type="InterPro" id="IPR044726">
    <property type="entry name" value="ABCC_6TM_D2"/>
</dbReference>
<dbReference type="InterPro" id="IPR044746">
    <property type="entry name" value="ABCC_6TM_D1"/>
</dbReference>
<dbReference type="InterPro" id="IPR017871">
    <property type="entry name" value="ABC_transporter-like_CS"/>
</dbReference>
<dbReference type="InterPro" id="IPR003593">
    <property type="entry name" value="AAA+_ATPase"/>
</dbReference>
<gene>
    <name evidence="17" type="ORF">CEY00_Acc19654</name>
</gene>
<feature type="transmembrane region" description="Helical" evidence="14">
    <location>
        <begin position="93"/>
        <end position="118"/>
    </location>
</feature>
<evidence type="ECO:0000256" key="13">
    <source>
        <dbReference type="SAM" id="MobiDB-lite"/>
    </source>
</evidence>